<name>A0A5D0NLP2_9ACTN</name>
<evidence type="ECO:0000259" key="6">
    <source>
        <dbReference type="PROSITE" id="PS50110"/>
    </source>
</evidence>
<evidence type="ECO:0000313" key="8">
    <source>
        <dbReference type="EMBL" id="TYB45430.1"/>
    </source>
</evidence>
<dbReference type="CDD" id="cd00383">
    <property type="entry name" value="trans_reg_C"/>
    <property type="match status" value="1"/>
</dbReference>
<comment type="caution">
    <text evidence="8">The sequence shown here is derived from an EMBL/GenBank/DDBJ whole genome shotgun (WGS) entry which is preliminary data.</text>
</comment>
<dbReference type="STRING" id="1220554.GCA_001552135_05774"/>
<evidence type="ECO:0000256" key="2">
    <source>
        <dbReference type="ARBA" id="ARBA00023012"/>
    </source>
</evidence>
<sequence length="238" mass="26274">MTYGLLIVEDDFDIGSDLVAVLGAHGYTTALTANGVRAVQLVRSDPPQIVLVDLGLPDMDGLALCRRLRSLRPELAILVVTARTREFDVVMALDAGADDYVTKPFRIDELLARLRALTRRRKSRFGPAVVSVGGLSVNPAARRVLLGGREVGLRPREFDLLQMLVSRAGQVVSREELMREVWGTEWLGATKTLDVHVCALRRKLAAYGHDPRRITTLRRIGYRYEAEAAAERWSAAGG</sequence>
<feature type="modified residue" description="4-aspartylphosphate" evidence="4">
    <location>
        <position position="53"/>
    </location>
</feature>
<dbReference type="GO" id="GO:0006355">
    <property type="term" value="P:regulation of DNA-templated transcription"/>
    <property type="evidence" value="ECO:0007669"/>
    <property type="project" value="InterPro"/>
</dbReference>
<feature type="domain" description="OmpR/PhoB-type" evidence="7">
    <location>
        <begin position="127"/>
        <end position="226"/>
    </location>
</feature>
<evidence type="ECO:0000256" key="5">
    <source>
        <dbReference type="PROSITE-ProRule" id="PRU01091"/>
    </source>
</evidence>
<dbReference type="Gene3D" id="6.10.250.690">
    <property type="match status" value="1"/>
</dbReference>
<dbReference type="AlphaFoldDB" id="A0A5D0NLP2"/>
<dbReference type="SMART" id="SM00862">
    <property type="entry name" value="Trans_reg_C"/>
    <property type="match status" value="1"/>
</dbReference>
<dbReference type="Proteomes" id="UP000323380">
    <property type="component" value="Unassembled WGS sequence"/>
</dbReference>
<protein>
    <submittedName>
        <fullName evidence="8">Response regulator transcription factor</fullName>
    </submittedName>
</protein>
<evidence type="ECO:0000256" key="3">
    <source>
        <dbReference type="ARBA" id="ARBA00023125"/>
    </source>
</evidence>
<dbReference type="RefSeq" id="WP_067898227.1">
    <property type="nucleotide sequence ID" value="NZ_VSFG01000003.1"/>
</dbReference>
<reference evidence="8 9" key="1">
    <citation type="submission" date="2019-08" db="EMBL/GenBank/DDBJ databases">
        <title>Actinomadura sp. nov. CYP1-5 isolated from mountain soil.</title>
        <authorList>
            <person name="Songsumanus A."/>
            <person name="Kuncharoen N."/>
            <person name="Kudo T."/>
            <person name="Yuki M."/>
            <person name="Igarashi Y."/>
            <person name="Tanasupawat S."/>
        </authorList>
    </citation>
    <scope>NUCLEOTIDE SEQUENCE [LARGE SCALE GENOMIC DNA]</scope>
    <source>
        <strain evidence="8 9">JCM 14158</strain>
    </source>
</reference>
<keyword evidence="9" id="KW-1185">Reference proteome</keyword>
<dbReference type="Gene3D" id="3.40.50.2300">
    <property type="match status" value="1"/>
</dbReference>
<evidence type="ECO:0000256" key="4">
    <source>
        <dbReference type="PROSITE-ProRule" id="PRU00169"/>
    </source>
</evidence>
<proteinExistence type="predicted"/>
<dbReference type="GO" id="GO:0000976">
    <property type="term" value="F:transcription cis-regulatory region binding"/>
    <property type="evidence" value="ECO:0007669"/>
    <property type="project" value="TreeGrafter"/>
</dbReference>
<dbReference type="GO" id="GO:0005829">
    <property type="term" value="C:cytosol"/>
    <property type="evidence" value="ECO:0007669"/>
    <property type="project" value="TreeGrafter"/>
</dbReference>
<dbReference type="GO" id="GO:0032993">
    <property type="term" value="C:protein-DNA complex"/>
    <property type="evidence" value="ECO:0007669"/>
    <property type="project" value="TreeGrafter"/>
</dbReference>
<dbReference type="PANTHER" id="PTHR48111">
    <property type="entry name" value="REGULATOR OF RPOS"/>
    <property type="match status" value="1"/>
</dbReference>
<evidence type="ECO:0000256" key="1">
    <source>
        <dbReference type="ARBA" id="ARBA00022553"/>
    </source>
</evidence>
<gene>
    <name evidence="8" type="ORF">FXF69_18505</name>
</gene>
<dbReference type="CDD" id="cd17574">
    <property type="entry name" value="REC_OmpR"/>
    <property type="match status" value="1"/>
</dbReference>
<dbReference type="InterPro" id="IPR036388">
    <property type="entry name" value="WH-like_DNA-bd_sf"/>
</dbReference>
<evidence type="ECO:0000259" key="7">
    <source>
        <dbReference type="PROSITE" id="PS51755"/>
    </source>
</evidence>
<dbReference type="Pfam" id="PF00072">
    <property type="entry name" value="Response_reg"/>
    <property type="match status" value="1"/>
</dbReference>
<accession>A0A5D0NLP2</accession>
<dbReference type="InterPro" id="IPR011006">
    <property type="entry name" value="CheY-like_superfamily"/>
</dbReference>
<dbReference type="InterPro" id="IPR001789">
    <property type="entry name" value="Sig_transdc_resp-reg_receiver"/>
</dbReference>
<dbReference type="PROSITE" id="PS50110">
    <property type="entry name" value="RESPONSE_REGULATORY"/>
    <property type="match status" value="1"/>
</dbReference>
<dbReference type="InterPro" id="IPR039420">
    <property type="entry name" value="WalR-like"/>
</dbReference>
<keyword evidence="3 5" id="KW-0238">DNA-binding</keyword>
<evidence type="ECO:0000313" key="9">
    <source>
        <dbReference type="Proteomes" id="UP000323380"/>
    </source>
</evidence>
<feature type="DNA-binding region" description="OmpR/PhoB-type" evidence="5">
    <location>
        <begin position="127"/>
        <end position="226"/>
    </location>
</feature>
<organism evidence="8 9">
    <name type="scientific">Actinomadura chibensis</name>
    <dbReference type="NCBI Taxonomy" id="392828"/>
    <lineage>
        <taxon>Bacteria</taxon>
        <taxon>Bacillati</taxon>
        <taxon>Actinomycetota</taxon>
        <taxon>Actinomycetes</taxon>
        <taxon>Streptosporangiales</taxon>
        <taxon>Thermomonosporaceae</taxon>
        <taxon>Actinomadura</taxon>
    </lineage>
</organism>
<feature type="domain" description="Response regulatory" evidence="6">
    <location>
        <begin position="4"/>
        <end position="118"/>
    </location>
</feature>
<dbReference type="GO" id="GO:0000156">
    <property type="term" value="F:phosphorelay response regulator activity"/>
    <property type="evidence" value="ECO:0007669"/>
    <property type="project" value="TreeGrafter"/>
</dbReference>
<dbReference type="Gene3D" id="1.10.10.10">
    <property type="entry name" value="Winged helix-like DNA-binding domain superfamily/Winged helix DNA-binding domain"/>
    <property type="match status" value="1"/>
</dbReference>
<dbReference type="Pfam" id="PF00486">
    <property type="entry name" value="Trans_reg_C"/>
    <property type="match status" value="1"/>
</dbReference>
<dbReference type="EMBL" id="VSFG01000003">
    <property type="protein sequence ID" value="TYB45430.1"/>
    <property type="molecule type" value="Genomic_DNA"/>
</dbReference>
<dbReference type="InterPro" id="IPR001867">
    <property type="entry name" value="OmpR/PhoB-type_DNA-bd"/>
</dbReference>
<dbReference type="PANTHER" id="PTHR48111:SF40">
    <property type="entry name" value="PHOSPHATE REGULON TRANSCRIPTIONAL REGULATORY PROTEIN PHOB"/>
    <property type="match status" value="1"/>
</dbReference>
<keyword evidence="1 4" id="KW-0597">Phosphoprotein</keyword>
<dbReference type="SUPFAM" id="SSF52172">
    <property type="entry name" value="CheY-like"/>
    <property type="match status" value="1"/>
</dbReference>
<keyword evidence="2" id="KW-0902">Two-component regulatory system</keyword>
<dbReference type="PROSITE" id="PS51755">
    <property type="entry name" value="OMPR_PHOB"/>
    <property type="match status" value="1"/>
</dbReference>
<dbReference type="SMART" id="SM00448">
    <property type="entry name" value="REC"/>
    <property type="match status" value="1"/>
</dbReference>